<evidence type="ECO:0000313" key="2">
    <source>
        <dbReference type="EMBL" id="WED65531.1"/>
    </source>
</evidence>
<accession>A0AAE9ZXT3</accession>
<sequence>MNRFNLTLLLGTLVTAGLNASTAYLPTPGTGNLQPVASVQWATDFWFDDTAATLPGNLTQTSVALEAEYGVTTDVAVDLTVGYSIVNYQGGPLGPYTLTQDNTNTRDGTMDTRLGVSWRLVDEFTSVNESMPTLTLRAGAIIAGNYDTGFLNAVSDGADGWELGFKFGKIFLGANAGLYGDFAYRWLNSSTPDEWEASLGAYKITGAFTWSAGLREKQSVGGIDILGPGFSLDRFTDVREKNRTAEVGVTWAWRPASTLSLGYARTLDGENTPKKNVVVTAASFSF</sequence>
<dbReference type="Proteomes" id="UP001218638">
    <property type="component" value="Chromosome"/>
</dbReference>
<proteinExistence type="predicted"/>
<keyword evidence="1" id="KW-0732">Signal</keyword>
<gene>
    <name evidence="2" type="ORF">PXH66_01540</name>
</gene>
<dbReference type="AlphaFoldDB" id="A0AAE9ZXT3"/>
<organism evidence="2 3">
    <name type="scientific">Synoicihabitans lomoniglobus</name>
    <dbReference type="NCBI Taxonomy" id="2909285"/>
    <lineage>
        <taxon>Bacteria</taxon>
        <taxon>Pseudomonadati</taxon>
        <taxon>Verrucomicrobiota</taxon>
        <taxon>Opitutia</taxon>
        <taxon>Opitutales</taxon>
        <taxon>Opitutaceae</taxon>
        <taxon>Synoicihabitans</taxon>
    </lineage>
</organism>
<dbReference type="KEGG" id="slom:PXH66_01540"/>
<evidence type="ECO:0008006" key="4">
    <source>
        <dbReference type="Google" id="ProtNLM"/>
    </source>
</evidence>
<reference evidence="2" key="1">
    <citation type="submission" date="2023-03" db="EMBL/GenBank/DDBJ databases">
        <title>Lomoglobus Profundus gen. nov., sp. nov., a novel member of the phylum Verrucomicrobia, isolated from deep-marine sediment of South China Sea.</title>
        <authorList>
            <person name="Ahmad T."/>
            <person name="Ishaq S.E."/>
            <person name="Wang F."/>
        </authorList>
    </citation>
    <scope>NUCLEOTIDE SEQUENCE</scope>
    <source>
        <strain evidence="2">LMO-M01</strain>
    </source>
</reference>
<dbReference type="RefSeq" id="WP_330928737.1">
    <property type="nucleotide sequence ID" value="NZ_CP119075.1"/>
</dbReference>
<name>A0AAE9ZXT3_9BACT</name>
<dbReference type="EMBL" id="CP119075">
    <property type="protein sequence ID" value="WED65531.1"/>
    <property type="molecule type" value="Genomic_DNA"/>
</dbReference>
<feature type="signal peptide" evidence="1">
    <location>
        <begin position="1"/>
        <end position="20"/>
    </location>
</feature>
<evidence type="ECO:0000313" key="3">
    <source>
        <dbReference type="Proteomes" id="UP001218638"/>
    </source>
</evidence>
<feature type="chain" id="PRO_5042051060" description="Transporter" evidence="1">
    <location>
        <begin position="21"/>
        <end position="286"/>
    </location>
</feature>
<evidence type="ECO:0000256" key="1">
    <source>
        <dbReference type="SAM" id="SignalP"/>
    </source>
</evidence>
<keyword evidence="3" id="KW-1185">Reference proteome</keyword>
<protein>
    <recommendedName>
        <fullName evidence="4">Transporter</fullName>
    </recommendedName>
</protein>